<protein>
    <submittedName>
        <fullName evidence="1">20449_t:CDS:1</fullName>
    </submittedName>
</protein>
<feature type="non-terminal residue" evidence="1">
    <location>
        <position position="1"/>
    </location>
</feature>
<gene>
    <name evidence="1" type="ORF">GMARGA_LOCUS27678</name>
</gene>
<name>A0ABN7W7S5_GIGMA</name>
<evidence type="ECO:0000313" key="1">
    <source>
        <dbReference type="EMBL" id="CAG8820840.1"/>
    </source>
</evidence>
<accession>A0ABN7W7S5</accession>
<proteinExistence type="predicted"/>
<dbReference type="EMBL" id="CAJVQB010034197">
    <property type="protein sequence ID" value="CAG8820840.1"/>
    <property type="molecule type" value="Genomic_DNA"/>
</dbReference>
<comment type="caution">
    <text evidence="1">The sequence shown here is derived from an EMBL/GenBank/DDBJ whole genome shotgun (WGS) entry which is preliminary data.</text>
</comment>
<organism evidence="1 2">
    <name type="scientific">Gigaspora margarita</name>
    <dbReference type="NCBI Taxonomy" id="4874"/>
    <lineage>
        <taxon>Eukaryota</taxon>
        <taxon>Fungi</taxon>
        <taxon>Fungi incertae sedis</taxon>
        <taxon>Mucoromycota</taxon>
        <taxon>Glomeromycotina</taxon>
        <taxon>Glomeromycetes</taxon>
        <taxon>Diversisporales</taxon>
        <taxon>Gigasporaceae</taxon>
        <taxon>Gigaspora</taxon>
    </lineage>
</organism>
<dbReference type="Proteomes" id="UP000789901">
    <property type="component" value="Unassembled WGS sequence"/>
</dbReference>
<evidence type="ECO:0000313" key="2">
    <source>
        <dbReference type="Proteomes" id="UP000789901"/>
    </source>
</evidence>
<reference evidence="1 2" key="1">
    <citation type="submission" date="2021-06" db="EMBL/GenBank/DDBJ databases">
        <authorList>
            <person name="Kallberg Y."/>
            <person name="Tangrot J."/>
            <person name="Rosling A."/>
        </authorList>
    </citation>
    <scope>NUCLEOTIDE SEQUENCE [LARGE SCALE GENOMIC DNA]</scope>
    <source>
        <strain evidence="1 2">120-4 pot B 10/14</strain>
    </source>
</reference>
<keyword evidence="2" id="KW-1185">Reference proteome</keyword>
<sequence length="72" mass="8242">VGIIHAVFVMDDSENIRDDLLQKGAIYASWNLLCTPIQGRKRIQMYPANSPFIGQDHSNHLEIPGIKLYYQK</sequence>